<dbReference type="EMBL" id="CP036266">
    <property type="protein sequence ID" value="QDT22602.1"/>
    <property type="molecule type" value="Genomic_DNA"/>
</dbReference>
<reference evidence="3 4" key="1">
    <citation type="submission" date="2019-02" db="EMBL/GenBank/DDBJ databases">
        <title>Deep-cultivation of Planctomycetes and their phenomic and genomic characterization uncovers novel biology.</title>
        <authorList>
            <person name="Wiegand S."/>
            <person name="Jogler M."/>
            <person name="Boedeker C."/>
            <person name="Pinto D."/>
            <person name="Vollmers J."/>
            <person name="Rivas-Marin E."/>
            <person name="Kohn T."/>
            <person name="Peeters S.H."/>
            <person name="Heuer A."/>
            <person name="Rast P."/>
            <person name="Oberbeckmann S."/>
            <person name="Bunk B."/>
            <person name="Jeske O."/>
            <person name="Meyerdierks A."/>
            <person name="Storesund J.E."/>
            <person name="Kallscheuer N."/>
            <person name="Luecker S."/>
            <person name="Lage O.M."/>
            <person name="Pohl T."/>
            <person name="Merkel B.J."/>
            <person name="Hornburger P."/>
            <person name="Mueller R.-W."/>
            <person name="Bruemmer F."/>
            <person name="Labrenz M."/>
            <person name="Spormann A.M."/>
            <person name="Op den Camp H."/>
            <person name="Overmann J."/>
            <person name="Amann R."/>
            <person name="Jetten M.S.M."/>
            <person name="Mascher T."/>
            <person name="Medema M.H."/>
            <person name="Devos D.P."/>
            <person name="Kaster A.-K."/>
            <person name="Ovreas L."/>
            <person name="Rohde M."/>
            <person name="Galperin M.Y."/>
            <person name="Jogler C."/>
        </authorList>
    </citation>
    <scope>NUCLEOTIDE SEQUENCE [LARGE SCALE GENOMIC DNA]</scope>
    <source>
        <strain evidence="3 4">HG66A1</strain>
    </source>
</reference>
<keyword evidence="2" id="KW-1133">Transmembrane helix</keyword>
<dbReference type="OrthoDB" id="282050at2"/>
<proteinExistence type="predicted"/>
<evidence type="ECO:0000313" key="4">
    <source>
        <dbReference type="Proteomes" id="UP000320421"/>
    </source>
</evidence>
<accession>A0A517PTA3</accession>
<feature type="transmembrane region" description="Helical" evidence="2">
    <location>
        <begin position="33"/>
        <end position="53"/>
    </location>
</feature>
<gene>
    <name evidence="3" type="ORF">HG66A1_44100</name>
</gene>
<protein>
    <submittedName>
        <fullName evidence="3">Uncharacterized protein</fullName>
    </submittedName>
</protein>
<sequence>MDQHPAPSTSSNANQPTTQQRGSLPRRVRIGRWINAILVLLFLLLFPVIIATYHDCAICGMKQTQWRVVGTGWFLSARNQPTSCSDWYRTHVEPQHQHVWVRRTSAGGFDLFGWQVGTWQSGRLASGQFSWLPFGPHTQKQIYQKCPHPAQARTLFLKLARFDKRTGRTINHQDELFTRLNAWIESDLQGPWPFEEADLRLSLSRSPFRK</sequence>
<keyword evidence="2" id="KW-0472">Membrane</keyword>
<keyword evidence="2" id="KW-0812">Transmembrane</keyword>
<dbReference type="RefSeq" id="WP_145188737.1">
    <property type="nucleotide sequence ID" value="NZ_CP036266.1"/>
</dbReference>
<organism evidence="3 4">
    <name type="scientific">Gimesia chilikensis</name>
    <dbReference type="NCBI Taxonomy" id="2605989"/>
    <lineage>
        <taxon>Bacteria</taxon>
        <taxon>Pseudomonadati</taxon>
        <taxon>Planctomycetota</taxon>
        <taxon>Planctomycetia</taxon>
        <taxon>Planctomycetales</taxon>
        <taxon>Planctomycetaceae</taxon>
        <taxon>Gimesia</taxon>
    </lineage>
</organism>
<evidence type="ECO:0000313" key="3">
    <source>
        <dbReference type="EMBL" id="QDT22602.1"/>
    </source>
</evidence>
<keyword evidence="4" id="KW-1185">Reference proteome</keyword>
<feature type="compositionally biased region" description="Polar residues" evidence="1">
    <location>
        <begin position="1"/>
        <end position="22"/>
    </location>
</feature>
<name>A0A517PTA3_9PLAN</name>
<evidence type="ECO:0000256" key="2">
    <source>
        <dbReference type="SAM" id="Phobius"/>
    </source>
</evidence>
<evidence type="ECO:0000256" key="1">
    <source>
        <dbReference type="SAM" id="MobiDB-lite"/>
    </source>
</evidence>
<feature type="region of interest" description="Disordered" evidence="1">
    <location>
        <begin position="1"/>
        <end position="23"/>
    </location>
</feature>
<dbReference type="Proteomes" id="UP000320421">
    <property type="component" value="Chromosome"/>
</dbReference>
<dbReference type="AlphaFoldDB" id="A0A517PTA3"/>